<protein>
    <recommendedName>
        <fullName evidence="3">CC domain-containing protein</fullName>
    </recommendedName>
</protein>
<gene>
    <name evidence="1" type="ORF">GPUH_LOCUS13480</name>
</gene>
<evidence type="ECO:0008006" key="3">
    <source>
        <dbReference type="Google" id="ProtNLM"/>
    </source>
</evidence>
<dbReference type="Proteomes" id="UP000271098">
    <property type="component" value="Unassembled WGS sequence"/>
</dbReference>
<dbReference type="OrthoDB" id="5846970at2759"/>
<name>A0A3P7MVR4_9BILA</name>
<reference evidence="1 2" key="1">
    <citation type="submission" date="2018-11" db="EMBL/GenBank/DDBJ databases">
        <authorList>
            <consortium name="Pathogen Informatics"/>
        </authorList>
    </citation>
    <scope>NUCLEOTIDE SEQUENCE [LARGE SCALE GENOMIC DNA]</scope>
</reference>
<sequence length="99" mass="10187">MASQAWAYFYCPAGGHTVAVGCANAQQCSPYTASPVACINNACCIAKSLPTQPLIQQTPLICYNGGVGLIAGCTTSHQCLPFTTEPVACLNGICCTVIV</sequence>
<proteinExistence type="predicted"/>
<evidence type="ECO:0000313" key="2">
    <source>
        <dbReference type="Proteomes" id="UP000271098"/>
    </source>
</evidence>
<keyword evidence="2" id="KW-1185">Reference proteome</keyword>
<dbReference type="EMBL" id="UYRT01080266">
    <property type="protein sequence ID" value="VDN22381.1"/>
    <property type="molecule type" value="Genomic_DNA"/>
</dbReference>
<organism evidence="1 2">
    <name type="scientific">Gongylonema pulchrum</name>
    <dbReference type="NCBI Taxonomy" id="637853"/>
    <lineage>
        <taxon>Eukaryota</taxon>
        <taxon>Metazoa</taxon>
        <taxon>Ecdysozoa</taxon>
        <taxon>Nematoda</taxon>
        <taxon>Chromadorea</taxon>
        <taxon>Rhabditida</taxon>
        <taxon>Spirurina</taxon>
        <taxon>Spiruromorpha</taxon>
        <taxon>Spiruroidea</taxon>
        <taxon>Gongylonematidae</taxon>
        <taxon>Gongylonema</taxon>
    </lineage>
</organism>
<dbReference type="AlphaFoldDB" id="A0A3P7MVR4"/>
<accession>A0A3P7MVR4</accession>
<evidence type="ECO:0000313" key="1">
    <source>
        <dbReference type="EMBL" id="VDN22381.1"/>
    </source>
</evidence>